<evidence type="ECO:0000313" key="19">
    <source>
        <dbReference type="EMBL" id="KAH0616324.1"/>
    </source>
</evidence>
<dbReference type="InterPro" id="IPR012258">
    <property type="entry name" value="Acyl-CoA_oxidase"/>
</dbReference>
<feature type="domain" description="Acyl-CoA oxidase C-alpha1" evidence="18">
    <location>
        <begin position="307"/>
        <end position="378"/>
    </location>
</feature>
<dbReference type="Pfam" id="PF22924">
    <property type="entry name" value="ACOX_C_alpha1"/>
    <property type="match status" value="2"/>
</dbReference>
<keyword evidence="20" id="KW-1185">Reference proteome</keyword>
<comment type="catalytic activity">
    <reaction evidence="12">
        <text>hexadecanedioyl-CoA + O2 = (2E)-hexadecenedioyl-CoA + H2O2</text>
        <dbReference type="Rhea" id="RHEA:40275"/>
        <dbReference type="ChEBI" id="CHEBI:15379"/>
        <dbReference type="ChEBI" id="CHEBI:16240"/>
        <dbReference type="ChEBI" id="CHEBI:77075"/>
        <dbReference type="ChEBI" id="CHEBI:77085"/>
    </reaction>
    <physiologicalReaction direction="left-to-right" evidence="12">
        <dbReference type="Rhea" id="RHEA:40276"/>
    </physiologicalReaction>
</comment>
<dbReference type="CDD" id="cd01150">
    <property type="entry name" value="AXO"/>
    <property type="match status" value="1"/>
</dbReference>
<dbReference type="Pfam" id="PF02770">
    <property type="entry name" value="Acyl-CoA_dh_M"/>
    <property type="match status" value="1"/>
</dbReference>
<keyword evidence="8" id="KW-0560">Oxidoreductase</keyword>
<dbReference type="Pfam" id="PF01756">
    <property type="entry name" value="ACOX"/>
    <property type="match status" value="1"/>
</dbReference>
<dbReference type="Gene3D" id="1.20.140.10">
    <property type="entry name" value="Butyryl-CoA Dehydrogenase, subunit A, domain 3"/>
    <property type="match status" value="2"/>
</dbReference>
<comment type="cofactor">
    <cofactor evidence="1">
        <name>FAD</name>
        <dbReference type="ChEBI" id="CHEBI:57692"/>
    </cofactor>
</comment>
<gene>
    <name evidence="19" type="ORF">JD844_027353</name>
</gene>
<evidence type="ECO:0000256" key="3">
    <source>
        <dbReference type="ARBA" id="ARBA00004846"/>
    </source>
</evidence>
<keyword evidence="6 15" id="KW-0274">FAD</keyword>
<evidence type="ECO:0000256" key="2">
    <source>
        <dbReference type="ARBA" id="ARBA00004275"/>
    </source>
</evidence>
<comment type="caution">
    <text evidence="19">The sequence shown here is derived from an EMBL/GenBank/DDBJ whole genome shotgun (WGS) entry which is preliminary data.</text>
</comment>
<dbReference type="InterPro" id="IPR002655">
    <property type="entry name" value="Acyl-CoA_oxidase_C"/>
</dbReference>
<evidence type="ECO:0000256" key="1">
    <source>
        <dbReference type="ARBA" id="ARBA00001974"/>
    </source>
</evidence>
<evidence type="ECO:0000313" key="20">
    <source>
        <dbReference type="Proteomes" id="UP000826234"/>
    </source>
</evidence>
<evidence type="ECO:0000256" key="15">
    <source>
        <dbReference type="PIRNR" id="PIRNR000168"/>
    </source>
</evidence>
<evidence type="ECO:0000256" key="11">
    <source>
        <dbReference type="ARBA" id="ARBA00036397"/>
    </source>
</evidence>
<evidence type="ECO:0000256" key="6">
    <source>
        <dbReference type="ARBA" id="ARBA00022827"/>
    </source>
</evidence>
<evidence type="ECO:0000256" key="14">
    <source>
        <dbReference type="ARBA" id="ARBA00048405"/>
    </source>
</evidence>
<feature type="domain" description="Acyl-CoA oxidase C-terminal" evidence="16">
    <location>
        <begin position="567"/>
        <end position="743"/>
    </location>
</feature>
<keyword evidence="7" id="KW-0276">Fatty acid metabolism</keyword>
<dbReference type="InterPro" id="IPR006091">
    <property type="entry name" value="Acyl-CoA_Oxase/DH_mid-dom"/>
</dbReference>
<evidence type="ECO:0000256" key="12">
    <source>
        <dbReference type="ARBA" id="ARBA00036704"/>
    </source>
</evidence>
<dbReference type="InterPro" id="IPR046373">
    <property type="entry name" value="Acyl-CoA_Oxase/DH_mid-dom_sf"/>
</dbReference>
<dbReference type="InterPro" id="IPR055060">
    <property type="entry name" value="ACOX_C_alpha1"/>
</dbReference>
<dbReference type="PANTHER" id="PTHR10909:SF390">
    <property type="entry name" value="PEROXISOMAL ACYL-COENZYME A OXIDASE 3"/>
    <property type="match status" value="1"/>
</dbReference>
<dbReference type="InterPro" id="IPR036250">
    <property type="entry name" value="AcylCo_DH-like_C"/>
</dbReference>
<dbReference type="PANTHER" id="PTHR10909">
    <property type="entry name" value="ELECTRON TRANSPORT OXIDOREDUCTASE"/>
    <property type="match status" value="1"/>
</dbReference>
<evidence type="ECO:0000256" key="7">
    <source>
        <dbReference type="ARBA" id="ARBA00022832"/>
    </source>
</evidence>
<dbReference type="Gene3D" id="2.40.110.10">
    <property type="entry name" value="Butyryl-CoA Dehydrogenase, subunit A, domain 2"/>
    <property type="match status" value="1"/>
</dbReference>
<keyword evidence="9" id="KW-0443">Lipid metabolism</keyword>
<dbReference type="SUPFAM" id="SSF47203">
    <property type="entry name" value="Acyl-CoA dehydrogenase C-terminal domain-like"/>
    <property type="match status" value="2"/>
</dbReference>
<sequence length="755" mass="85195">MESITNLEKDNSWNTSLLPDLPKGPLCAYRQKASFNWKEMALFIEGEDLIHFKNKIFSTLENDPLFAHRAGEELSLEKYRELTFLRCRRLFEYDFLRLEELMEKPLKLVALITCLGMYDWSLGAKYLLNTQVFKGALESAGLGKHAEVIQQNGNMENFGCFALTELSHGSNTKNMRTTARYDPTTQEFIIHSPDFEAAKFWVGNMGKNATHAVVFAQLYTPDGQCHGLHSFIVQIRDPKTLLPMPGVLVGDIGRKLGQNGLDNGFAMFHHVRIPKENLLNQTGDVTAAGAYTSTFKDRKQRLGASLGSLSTGRVMIISMSVVNLKLAISIAIRFSATRRQFGPTDDEEIPVLEYQMQQWRLLPYLAAAYVLDHFAKTLFLNSMEFHIGLLMRDRSPQQKEASGEEQGLKLSWKLSIPCTQGYHASPLEQFTGTQGTSLLVQLYIVSLPMELGKELHALCTSGKPLASWLAQQGTQECREACGGHGYLAMNRLGDIRNDNDPNCTYEGDNNVLLQQTSNYLLGWINGRQQDKGPIISPLGSVNFLEDYDHILCQKFIASNVEDCLDSSVSLRAYKWLVCYLLRECVQKLRNQEKSGYSEFEARNNSQVYYCHSLAIAFIEHVVLQRYHEYVHSSKTPASLQPVLKQICSLFGLWSLNKHMAVLYQGGYISGENAGRFVQDAILELCSKLKQEAVALVDAIAPPDFILNSPIGRADGELYRNLWSSVLQGEKVLERPSWWSEFCNNKPVVGRLRSRM</sequence>
<keyword evidence="10" id="KW-0576">Peroxisome</keyword>
<feature type="domain" description="Acyl-CoA oxidase/dehydrogenase middle" evidence="17">
    <location>
        <begin position="160"/>
        <end position="266"/>
    </location>
</feature>
<reference evidence="19 20" key="1">
    <citation type="journal article" date="2022" name="Gigascience">
        <title>A chromosome-level genome assembly and annotation of the desert horned lizard, Phrynosoma platyrhinos, provides insight into chromosomal rearrangements among reptiles.</title>
        <authorList>
            <person name="Koochekian N."/>
            <person name="Ascanio A."/>
            <person name="Farleigh K."/>
            <person name="Card D.C."/>
            <person name="Schield D.R."/>
            <person name="Castoe T.A."/>
            <person name="Jezkova T."/>
        </authorList>
    </citation>
    <scope>NUCLEOTIDE SEQUENCE [LARGE SCALE GENOMIC DNA]</scope>
    <source>
        <strain evidence="19">NK-2021</strain>
    </source>
</reference>
<feature type="domain" description="Acyl-CoA oxidase C-alpha1" evidence="18">
    <location>
        <begin position="450"/>
        <end position="521"/>
    </location>
</feature>
<dbReference type="PIRSF" id="PIRSF000168">
    <property type="entry name" value="Acyl-CoA_oxidase"/>
    <property type="match status" value="1"/>
</dbReference>
<dbReference type="InterPro" id="IPR009100">
    <property type="entry name" value="AcylCoA_DH/oxidase_NM_dom_sf"/>
</dbReference>
<dbReference type="InterPro" id="IPR034171">
    <property type="entry name" value="ACO"/>
</dbReference>
<evidence type="ECO:0000256" key="9">
    <source>
        <dbReference type="ARBA" id="ARBA00023098"/>
    </source>
</evidence>
<evidence type="ECO:0000256" key="13">
    <source>
        <dbReference type="ARBA" id="ARBA00036893"/>
    </source>
</evidence>
<evidence type="ECO:0000259" key="16">
    <source>
        <dbReference type="Pfam" id="PF01756"/>
    </source>
</evidence>
<proteinExistence type="inferred from homology"/>
<accession>A0ABQ7SG71</accession>
<protein>
    <recommendedName>
        <fullName evidence="15">Acyl-coenzyme A oxidase</fullName>
    </recommendedName>
</protein>
<name>A0ABQ7SG71_PHRPL</name>
<dbReference type="SUPFAM" id="SSF56645">
    <property type="entry name" value="Acyl-CoA dehydrogenase NM domain-like"/>
    <property type="match status" value="1"/>
</dbReference>
<dbReference type="Proteomes" id="UP000826234">
    <property type="component" value="Unassembled WGS sequence"/>
</dbReference>
<evidence type="ECO:0000256" key="8">
    <source>
        <dbReference type="ARBA" id="ARBA00023002"/>
    </source>
</evidence>
<evidence type="ECO:0000259" key="17">
    <source>
        <dbReference type="Pfam" id="PF02770"/>
    </source>
</evidence>
<dbReference type="EMBL" id="JAIPUX010005290">
    <property type="protein sequence ID" value="KAH0616324.1"/>
    <property type="molecule type" value="Genomic_DNA"/>
</dbReference>
<organism evidence="19 20">
    <name type="scientific">Phrynosoma platyrhinos</name>
    <name type="common">Desert horned lizard</name>
    <dbReference type="NCBI Taxonomy" id="52577"/>
    <lineage>
        <taxon>Eukaryota</taxon>
        <taxon>Metazoa</taxon>
        <taxon>Chordata</taxon>
        <taxon>Craniata</taxon>
        <taxon>Vertebrata</taxon>
        <taxon>Euteleostomi</taxon>
        <taxon>Lepidosauria</taxon>
        <taxon>Squamata</taxon>
        <taxon>Bifurcata</taxon>
        <taxon>Unidentata</taxon>
        <taxon>Episquamata</taxon>
        <taxon>Toxicofera</taxon>
        <taxon>Iguania</taxon>
        <taxon>Phrynosomatidae</taxon>
        <taxon>Phrynosomatinae</taxon>
        <taxon>Phrynosoma</taxon>
    </lineage>
</organism>
<evidence type="ECO:0000259" key="18">
    <source>
        <dbReference type="Pfam" id="PF22924"/>
    </source>
</evidence>
<comment type="catalytic activity">
    <reaction evidence="11">
        <text>a 2,3-saturated acyl-CoA + O2 = a (2E)-enoyl-CoA + H2O2</text>
        <dbReference type="Rhea" id="RHEA:38959"/>
        <dbReference type="ChEBI" id="CHEBI:15379"/>
        <dbReference type="ChEBI" id="CHEBI:16240"/>
        <dbReference type="ChEBI" id="CHEBI:58856"/>
        <dbReference type="ChEBI" id="CHEBI:65111"/>
        <dbReference type="EC" id="1.3.3.6"/>
    </reaction>
    <physiologicalReaction direction="left-to-right" evidence="11">
        <dbReference type="Rhea" id="RHEA:38960"/>
    </physiologicalReaction>
</comment>
<comment type="catalytic activity">
    <reaction evidence="14">
        <text>tetracosanoyl-CoA + O2 = (2E)-tetracosenoyl-CoA + H2O2</text>
        <dbReference type="Rhea" id="RHEA:40319"/>
        <dbReference type="ChEBI" id="CHEBI:15379"/>
        <dbReference type="ChEBI" id="CHEBI:16240"/>
        <dbReference type="ChEBI" id="CHEBI:65052"/>
        <dbReference type="ChEBI" id="CHEBI:74693"/>
    </reaction>
    <physiologicalReaction direction="left-to-right" evidence="14">
        <dbReference type="Rhea" id="RHEA:40320"/>
    </physiologicalReaction>
</comment>
<evidence type="ECO:0000256" key="4">
    <source>
        <dbReference type="ARBA" id="ARBA00006288"/>
    </source>
</evidence>
<evidence type="ECO:0000256" key="5">
    <source>
        <dbReference type="ARBA" id="ARBA00022630"/>
    </source>
</evidence>
<evidence type="ECO:0000256" key="10">
    <source>
        <dbReference type="ARBA" id="ARBA00023140"/>
    </source>
</evidence>
<comment type="subcellular location">
    <subcellularLocation>
        <location evidence="2">Peroxisome</location>
    </subcellularLocation>
</comment>
<keyword evidence="5 15" id="KW-0285">Flavoprotein</keyword>
<comment type="pathway">
    <text evidence="3">Lipid metabolism; peroxisomal fatty acid beta-oxidation.</text>
</comment>
<comment type="similarity">
    <text evidence="4 15">Belongs to the acyl-CoA oxidase family.</text>
</comment>
<comment type="catalytic activity">
    <reaction evidence="13">
        <text>hexadecanoyl-CoA + O2 = (2E)-hexadecenoyl-CoA + H2O2</text>
        <dbReference type="Rhea" id="RHEA:40167"/>
        <dbReference type="ChEBI" id="CHEBI:15379"/>
        <dbReference type="ChEBI" id="CHEBI:16240"/>
        <dbReference type="ChEBI" id="CHEBI:57379"/>
        <dbReference type="ChEBI" id="CHEBI:61526"/>
    </reaction>
    <physiologicalReaction direction="left-to-right" evidence="13">
        <dbReference type="Rhea" id="RHEA:40168"/>
    </physiologicalReaction>
</comment>